<evidence type="ECO:0000313" key="2">
    <source>
        <dbReference type="EMBL" id="PNR96432.1"/>
    </source>
</evidence>
<proteinExistence type="predicted"/>
<dbReference type="InterPro" id="IPR036397">
    <property type="entry name" value="RNaseH_sf"/>
</dbReference>
<accession>A0A2K1P0Y9</accession>
<dbReference type="InterPro" id="IPR012337">
    <property type="entry name" value="RNaseH-like_sf"/>
</dbReference>
<dbReference type="Proteomes" id="UP000236434">
    <property type="component" value="Unassembled WGS sequence"/>
</dbReference>
<comment type="caution">
    <text evidence="2">The sequence shown here is derived from an EMBL/GenBank/DDBJ whole genome shotgun (WGS) entry which is preliminary data.</text>
</comment>
<name>A0A2K1P0Y9_9BACT</name>
<dbReference type="Gene3D" id="3.30.420.10">
    <property type="entry name" value="Ribonuclease H-like superfamily/Ribonuclease H"/>
    <property type="match status" value="1"/>
</dbReference>
<sequence>MEYAKEKGYEKIIIHHDYIGLEKWCNGEWKTNKKITIAYKNCYDYFSKFLKIQFNWVRGHSGDHYNTLADQLAKKALESKKFRDLITKYLYSN</sequence>
<dbReference type="PROSITE" id="PS50879">
    <property type="entry name" value="RNASE_H_1"/>
    <property type="match status" value="1"/>
</dbReference>
<gene>
    <name evidence="2" type="ORF">X929_04915</name>
</gene>
<dbReference type="EMBL" id="AZRL01000012">
    <property type="protein sequence ID" value="PNR96432.1"/>
    <property type="molecule type" value="Genomic_DNA"/>
</dbReference>
<dbReference type="GO" id="GO:0004523">
    <property type="term" value="F:RNA-DNA hybrid ribonuclease activity"/>
    <property type="evidence" value="ECO:0007669"/>
    <property type="project" value="InterPro"/>
</dbReference>
<dbReference type="InterPro" id="IPR002156">
    <property type="entry name" value="RNaseH_domain"/>
</dbReference>
<dbReference type="Pfam" id="PF00075">
    <property type="entry name" value="RNase_H"/>
    <property type="match status" value="1"/>
</dbReference>
<evidence type="ECO:0000313" key="3">
    <source>
        <dbReference type="Proteomes" id="UP000236434"/>
    </source>
</evidence>
<reference evidence="2 3" key="1">
    <citation type="submission" date="2013-12" db="EMBL/GenBank/DDBJ databases">
        <title>Comparative genomics of Petrotoga isolates.</title>
        <authorList>
            <person name="Nesbo C.L."/>
            <person name="Charchuk R."/>
            <person name="Chow K."/>
        </authorList>
    </citation>
    <scope>NUCLEOTIDE SEQUENCE [LARGE SCALE GENOMIC DNA]</scope>
    <source>
        <strain evidence="2 3">DSM 13574</strain>
    </source>
</reference>
<organism evidence="2 3">
    <name type="scientific">Petrotoga olearia DSM 13574</name>
    <dbReference type="NCBI Taxonomy" id="1122955"/>
    <lineage>
        <taxon>Bacteria</taxon>
        <taxon>Thermotogati</taxon>
        <taxon>Thermotogota</taxon>
        <taxon>Thermotogae</taxon>
        <taxon>Petrotogales</taxon>
        <taxon>Petrotogaceae</taxon>
        <taxon>Petrotoga</taxon>
    </lineage>
</organism>
<dbReference type="SUPFAM" id="SSF53098">
    <property type="entry name" value="Ribonuclease H-like"/>
    <property type="match status" value="1"/>
</dbReference>
<dbReference type="AlphaFoldDB" id="A0A2K1P0Y9"/>
<evidence type="ECO:0000259" key="1">
    <source>
        <dbReference type="PROSITE" id="PS50879"/>
    </source>
</evidence>
<feature type="domain" description="RNase H type-1" evidence="1">
    <location>
        <begin position="1"/>
        <end position="78"/>
    </location>
</feature>
<protein>
    <submittedName>
        <fullName evidence="2">Ribonuclease</fullName>
    </submittedName>
</protein>
<dbReference type="GO" id="GO:0003676">
    <property type="term" value="F:nucleic acid binding"/>
    <property type="evidence" value="ECO:0007669"/>
    <property type="project" value="InterPro"/>
</dbReference>